<evidence type="ECO:0000256" key="2">
    <source>
        <dbReference type="ARBA" id="ARBA00022692"/>
    </source>
</evidence>
<dbReference type="CDD" id="cd09323">
    <property type="entry name" value="TDT_SLAC1_like"/>
    <property type="match status" value="1"/>
</dbReference>
<dbReference type="AlphaFoldDB" id="A0A178MEB2"/>
<dbReference type="Proteomes" id="UP000078543">
    <property type="component" value="Unassembled WGS sequence"/>
</dbReference>
<evidence type="ECO:0000313" key="7">
    <source>
        <dbReference type="Proteomes" id="UP000078543"/>
    </source>
</evidence>
<accession>A0A178MEB2</accession>
<feature type="transmembrane region" description="Helical" evidence="5">
    <location>
        <begin position="146"/>
        <end position="167"/>
    </location>
</feature>
<feature type="transmembrane region" description="Helical" evidence="5">
    <location>
        <begin position="206"/>
        <end position="224"/>
    </location>
</feature>
<feature type="transmembrane region" description="Helical" evidence="5">
    <location>
        <begin position="179"/>
        <end position="200"/>
    </location>
</feature>
<comment type="subcellular location">
    <subcellularLocation>
        <location evidence="1">Membrane</location>
        <topology evidence="1">Multi-pass membrane protein</topology>
    </subcellularLocation>
</comment>
<dbReference type="InterPro" id="IPR038665">
    <property type="entry name" value="Voltage-dep_anion_channel_sf"/>
</dbReference>
<keyword evidence="7" id="KW-1185">Reference proteome</keyword>
<evidence type="ECO:0000256" key="4">
    <source>
        <dbReference type="ARBA" id="ARBA00023136"/>
    </source>
</evidence>
<feature type="transmembrane region" description="Helical" evidence="5">
    <location>
        <begin position="236"/>
        <end position="256"/>
    </location>
</feature>
<dbReference type="GO" id="GO:0005886">
    <property type="term" value="C:plasma membrane"/>
    <property type="evidence" value="ECO:0007669"/>
    <property type="project" value="TreeGrafter"/>
</dbReference>
<dbReference type="GO" id="GO:0046583">
    <property type="term" value="F:monoatomic cation efflux transmembrane transporter activity"/>
    <property type="evidence" value="ECO:0007669"/>
    <property type="project" value="TreeGrafter"/>
</dbReference>
<protein>
    <recommendedName>
        <fullName evidence="8">C4-dicarboxylate ABC transporter</fullName>
    </recommendedName>
</protein>
<feature type="transmembrane region" description="Helical" evidence="5">
    <location>
        <begin position="262"/>
        <end position="284"/>
    </location>
</feature>
<evidence type="ECO:0000256" key="5">
    <source>
        <dbReference type="SAM" id="Phobius"/>
    </source>
</evidence>
<organism evidence="6 7">
    <name type="scientific">Magnetospirillum moscoviense</name>
    <dbReference type="NCBI Taxonomy" id="1437059"/>
    <lineage>
        <taxon>Bacteria</taxon>
        <taxon>Pseudomonadati</taxon>
        <taxon>Pseudomonadota</taxon>
        <taxon>Alphaproteobacteria</taxon>
        <taxon>Rhodospirillales</taxon>
        <taxon>Rhodospirillaceae</taxon>
        <taxon>Magnetospirillum</taxon>
    </lineage>
</organism>
<dbReference type="STRING" id="1437059.A6A05_03765"/>
<evidence type="ECO:0008006" key="8">
    <source>
        <dbReference type="Google" id="ProtNLM"/>
    </source>
</evidence>
<dbReference type="Gene3D" id="1.50.10.150">
    <property type="entry name" value="Voltage-dependent anion channel"/>
    <property type="match status" value="1"/>
</dbReference>
<keyword evidence="3 5" id="KW-1133">Transmembrane helix</keyword>
<dbReference type="EMBL" id="LWQU01000174">
    <property type="protein sequence ID" value="OAN46355.1"/>
    <property type="molecule type" value="Genomic_DNA"/>
</dbReference>
<reference evidence="6 7" key="1">
    <citation type="submission" date="2016-04" db="EMBL/GenBank/DDBJ databases">
        <title>Draft genome sequence of freshwater magnetotactic bacteria Magnetospirillum marisnigri SP-1 and Magnetospirillum moscoviense BB-1.</title>
        <authorList>
            <person name="Koziaeva V."/>
            <person name="Dziuba M.V."/>
            <person name="Ivanov T.M."/>
            <person name="Kuznetsov B."/>
            <person name="Grouzdev D.S."/>
        </authorList>
    </citation>
    <scope>NUCLEOTIDE SEQUENCE [LARGE SCALE GENOMIC DNA]</scope>
    <source>
        <strain evidence="6 7">BB-1</strain>
    </source>
</reference>
<evidence type="ECO:0000313" key="6">
    <source>
        <dbReference type="EMBL" id="OAN46355.1"/>
    </source>
</evidence>
<evidence type="ECO:0000256" key="1">
    <source>
        <dbReference type="ARBA" id="ARBA00004141"/>
    </source>
</evidence>
<feature type="transmembrane region" description="Helical" evidence="5">
    <location>
        <begin position="89"/>
        <end position="108"/>
    </location>
</feature>
<feature type="transmembrane region" description="Helical" evidence="5">
    <location>
        <begin position="25"/>
        <end position="44"/>
    </location>
</feature>
<keyword evidence="2 5" id="KW-0812">Transmembrane</keyword>
<sequence>MGLAGLGLAWRKANALLGFPAMVSDGVLVLAALAFLASATTYGLKALRHFPAVVGEFDHPIRSAFFSTIPISMMLMAAALHPHGPAVSFWLWAAGALLQLALTIRLIVRWMVHKQDITHVNPAWFIPIVGNIIVPTLGVSLGQIEISWFFLSIGMVFWLPLMTIVLYRVIFHDALPPRLAPTLFILLPPLAVGYLAYVGLVGTVDPFAQVLVNGALFMTLVLLAKTRRFISLPFALSWWAFTFPLDAVAMAAIQHGRFAPDGMWPTVGLAMLALASLVVGIVTVRTLAAIAKRTLFVPE</sequence>
<keyword evidence="4 5" id="KW-0472">Membrane</keyword>
<feature type="transmembrane region" description="Helical" evidence="5">
    <location>
        <begin position="120"/>
        <end position="140"/>
    </location>
</feature>
<name>A0A178MEB2_9PROT</name>
<dbReference type="PANTHER" id="PTHR37955">
    <property type="entry name" value="TELLURITE RESISTANCE PROTEIN TEHA"/>
    <property type="match status" value="1"/>
</dbReference>
<gene>
    <name evidence="6" type="ORF">A6A05_03765</name>
</gene>
<dbReference type="InterPro" id="IPR004695">
    <property type="entry name" value="SLAC1/Mae1/Ssu1/TehA"/>
</dbReference>
<evidence type="ECO:0000256" key="3">
    <source>
        <dbReference type="ARBA" id="ARBA00022989"/>
    </source>
</evidence>
<proteinExistence type="predicted"/>
<dbReference type="Pfam" id="PF03595">
    <property type="entry name" value="SLAC1"/>
    <property type="match status" value="1"/>
</dbReference>
<feature type="transmembrane region" description="Helical" evidence="5">
    <location>
        <begin position="64"/>
        <end position="83"/>
    </location>
</feature>
<dbReference type="InterPro" id="IPR052951">
    <property type="entry name" value="Tellurite_res_ion_channel"/>
</dbReference>
<comment type="caution">
    <text evidence="6">The sequence shown here is derived from an EMBL/GenBank/DDBJ whole genome shotgun (WGS) entry which is preliminary data.</text>
</comment>
<dbReference type="PANTHER" id="PTHR37955:SF1">
    <property type="entry name" value="DEP DOMAIN-CONTAINING PROTEIN"/>
    <property type="match status" value="1"/>
</dbReference>